<dbReference type="EMBL" id="LFZO01000038">
    <property type="protein sequence ID" value="KXT16371.1"/>
    <property type="molecule type" value="Genomic_DNA"/>
</dbReference>
<dbReference type="Proteomes" id="UP000073492">
    <property type="component" value="Unassembled WGS sequence"/>
</dbReference>
<evidence type="ECO:0000256" key="5">
    <source>
        <dbReference type="ARBA" id="ARBA00022777"/>
    </source>
</evidence>
<keyword evidence="6 7" id="KW-0067">ATP-binding</keyword>
<dbReference type="PROSITE" id="PS00107">
    <property type="entry name" value="PROTEIN_KINASE_ATP"/>
    <property type="match status" value="1"/>
</dbReference>
<dbReference type="AlphaFoldDB" id="A0A139INN3"/>
<keyword evidence="11" id="KW-1185">Reference proteome</keyword>
<feature type="domain" description="Protein kinase" evidence="9">
    <location>
        <begin position="224"/>
        <end position="541"/>
    </location>
</feature>
<keyword evidence="5" id="KW-0418">Kinase</keyword>
<dbReference type="InterPro" id="IPR000719">
    <property type="entry name" value="Prot_kinase_dom"/>
</dbReference>
<reference evidence="10 11" key="1">
    <citation type="submission" date="2015-07" db="EMBL/GenBank/DDBJ databases">
        <title>Comparative genomics of the Sigatoka disease complex on banana suggests a link between parallel evolutionary changes in Pseudocercospora fijiensis and Pseudocercospora eumusae and increased virulence on the banana host.</title>
        <authorList>
            <person name="Chang T.-C."/>
            <person name="Salvucci A."/>
            <person name="Crous P.W."/>
            <person name="Stergiopoulos I."/>
        </authorList>
    </citation>
    <scope>NUCLEOTIDE SEQUENCE [LARGE SCALE GENOMIC DNA]</scope>
    <source>
        <strain evidence="10 11">CBS 116634</strain>
    </source>
</reference>
<dbReference type="InterPro" id="IPR017441">
    <property type="entry name" value="Protein_kinase_ATP_BS"/>
</dbReference>
<organism evidence="10 11">
    <name type="scientific">Pseudocercospora musae</name>
    <dbReference type="NCBI Taxonomy" id="113226"/>
    <lineage>
        <taxon>Eukaryota</taxon>
        <taxon>Fungi</taxon>
        <taxon>Dikarya</taxon>
        <taxon>Ascomycota</taxon>
        <taxon>Pezizomycotina</taxon>
        <taxon>Dothideomycetes</taxon>
        <taxon>Dothideomycetidae</taxon>
        <taxon>Mycosphaerellales</taxon>
        <taxon>Mycosphaerellaceae</taxon>
        <taxon>Pseudocercospora</taxon>
    </lineage>
</organism>
<dbReference type="InterPro" id="IPR050660">
    <property type="entry name" value="NEK_Ser/Thr_kinase"/>
</dbReference>
<dbReference type="SUPFAM" id="SSF56112">
    <property type="entry name" value="Protein kinase-like (PK-like)"/>
    <property type="match status" value="1"/>
</dbReference>
<evidence type="ECO:0000256" key="7">
    <source>
        <dbReference type="PROSITE-ProRule" id="PRU10141"/>
    </source>
</evidence>
<name>A0A139INN3_9PEZI</name>
<evidence type="ECO:0000256" key="8">
    <source>
        <dbReference type="SAM" id="MobiDB-lite"/>
    </source>
</evidence>
<dbReference type="EC" id="2.7.11.1" evidence="2"/>
<evidence type="ECO:0000256" key="6">
    <source>
        <dbReference type="ARBA" id="ARBA00022840"/>
    </source>
</evidence>
<keyword evidence="4 7" id="KW-0547">Nucleotide-binding</keyword>
<evidence type="ECO:0000313" key="11">
    <source>
        <dbReference type="Proteomes" id="UP000073492"/>
    </source>
</evidence>
<accession>A0A139INN3</accession>
<evidence type="ECO:0000256" key="1">
    <source>
        <dbReference type="ARBA" id="ARBA00010886"/>
    </source>
</evidence>
<evidence type="ECO:0000256" key="3">
    <source>
        <dbReference type="ARBA" id="ARBA00022679"/>
    </source>
</evidence>
<dbReference type="SMART" id="SM00220">
    <property type="entry name" value="S_TKc"/>
    <property type="match status" value="1"/>
</dbReference>
<comment type="caution">
    <text evidence="10">The sequence shown here is derived from an EMBL/GenBank/DDBJ whole genome shotgun (WGS) entry which is preliminary data.</text>
</comment>
<evidence type="ECO:0000256" key="2">
    <source>
        <dbReference type="ARBA" id="ARBA00012513"/>
    </source>
</evidence>
<dbReference type="OrthoDB" id="310217at2759"/>
<dbReference type="InterPro" id="IPR008271">
    <property type="entry name" value="Ser/Thr_kinase_AS"/>
</dbReference>
<dbReference type="PROSITE" id="PS50011">
    <property type="entry name" value="PROTEIN_KINASE_DOM"/>
    <property type="match status" value="1"/>
</dbReference>
<feature type="region of interest" description="Disordered" evidence="8">
    <location>
        <begin position="113"/>
        <end position="149"/>
    </location>
</feature>
<evidence type="ECO:0000256" key="4">
    <source>
        <dbReference type="ARBA" id="ARBA00022741"/>
    </source>
</evidence>
<dbReference type="PROSITE" id="PS00108">
    <property type="entry name" value="PROTEIN_KINASE_ST"/>
    <property type="match status" value="1"/>
</dbReference>
<evidence type="ECO:0000259" key="9">
    <source>
        <dbReference type="PROSITE" id="PS50011"/>
    </source>
</evidence>
<dbReference type="PANTHER" id="PTHR43671">
    <property type="entry name" value="SERINE/THREONINE-PROTEIN KINASE NEK"/>
    <property type="match status" value="1"/>
</dbReference>
<feature type="compositionally biased region" description="Polar residues" evidence="8">
    <location>
        <begin position="129"/>
        <end position="145"/>
    </location>
</feature>
<sequence>SSTARMAPKKSKTLKRKVEDRDDLAVYIAYRRKRENEDGRSRKGRLIAETAETVWNRLSAEHQTLEANRIRAAIAEGKRLADLELVQYPEVNDAANSTEQRTDDEAALARADHTPPAVPEVPGGIENGSAGNDQSHNPTVSQSFDAGQPPVAQDTRALVTNALSDETQEAQQLRTPLTFISSKDRWSDIAKDNAVTTNKPGDAGKEPRRTVAAANPPFSDGRTWVGQRHLGGGGYGTAHAYFALDNKDEKISARIVVKDSWITTSHWNSFWFWHKDPENPDERIPVEVQAMLNTKDKTGSDGVVRHLFHEVYRERMAYRVIMGYCGHGNLYESICHYLDSKGRSKGTPPEPFVWAVFDALADVCLLLELGSTDEATAIEDWKQIVHRDFKTENVFLDSPSDKEFVMYPRPVLGDFGLCILTDAENDRQNPLAYSDAQGTEGWQAPEQLPFMSTTTFEPRRVGKLLSWTNVWAVGAVVARLMDRVVDPKTPKYSKGKDSKFEWLKKSTREKYSQELQNLMKRCVEYEPGERITVRELKREILKYTSGGVEDHAKGYRNSASDEYPPEDMLIYGSDNYAIGMSLPQ</sequence>
<feature type="non-terminal residue" evidence="10">
    <location>
        <position position="1"/>
    </location>
</feature>
<feature type="binding site" evidence="7">
    <location>
        <position position="258"/>
    </location>
    <ligand>
        <name>ATP</name>
        <dbReference type="ChEBI" id="CHEBI:30616"/>
    </ligand>
</feature>
<dbReference type="InterPro" id="IPR011009">
    <property type="entry name" value="Kinase-like_dom_sf"/>
</dbReference>
<protein>
    <recommendedName>
        <fullName evidence="2">non-specific serine/threonine protein kinase</fullName>
        <ecNumber evidence="2">2.7.11.1</ecNumber>
    </recommendedName>
</protein>
<dbReference type="GO" id="GO:0004674">
    <property type="term" value="F:protein serine/threonine kinase activity"/>
    <property type="evidence" value="ECO:0007669"/>
    <property type="project" value="UniProtKB-EC"/>
</dbReference>
<dbReference type="Pfam" id="PF00069">
    <property type="entry name" value="Pkinase"/>
    <property type="match status" value="1"/>
</dbReference>
<dbReference type="Gene3D" id="1.10.510.10">
    <property type="entry name" value="Transferase(Phosphotransferase) domain 1"/>
    <property type="match status" value="1"/>
</dbReference>
<dbReference type="GO" id="GO:0005524">
    <property type="term" value="F:ATP binding"/>
    <property type="evidence" value="ECO:0007669"/>
    <property type="project" value="UniProtKB-UniRule"/>
</dbReference>
<gene>
    <name evidence="10" type="ORF">AC579_5579</name>
</gene>
<keyword evidence="3" id="KW-0808">Transferase</keyword>
<comment type="similarity">
    <text evidence="1">Belongs to the protein kinase superfamily. NEK Ser/Thr protein kinase family. NIMA subfamily.</text>
</comment>
<proteinExistence type="inferred from homology"/>
<dbReference type="PANTHER" id="PTHR43671:SF13">
    <property type="entry name" value="SERINE_THREONINE-PROTEIN KINASE NEK2"/>
    <property type="match status" value="1"/>
</dbReference>
<evidence type="ECO:0000313" key="10">
    <source>
        <dbReference type="EMBL" id="KXT16371.1"/>
    </source>
</evidence>